<feature type="compositionally biased region" description="Low complexity" evidence="1">
    <location>
        <begin position="31"/>
        <end position="42"/>
    </location>
</feature>
<feature type="compositionally biased region" description="Basic residues" evidence="1">
    <location>
        <begin position="220"/>
        <end position="229"/>
    </location>
</feature>
<keyword evidence="3" id="KW-1185">Reference proteome</keyword>
<dbReference type="AlphaFoldDB" id="A0A9N8DQK5"/>
<evidence type="ECO:0000313" key="3">
    <source>
        <dbReference type="Proteomes" id="UP001153069"/>
    </source>
</evidence>
<accession>A0A9N8DQK5</accession>
<gene>
    <name evidence="2" type="ORF">SEMRO_281_G107260.1</name>
</gene>
<organism evidence="2 3">
    <name type="scientific">Seminavis robusta</name>
    <dbReference type="NCBI Taxonomy" id="568900"/>
    <lineage>
        <taxon>Eukaryota</taxon>
        <taxon>Sar</taxon>
        <taxon>Stramenopiles</taxon>
        <taxon>Ochrophyta</taxon>
        <taxon>Bacillariophyta</taxon>
        <taxon>Bacillariophyceae</taxon>
        <taxon>Bacillariophycidae</taxon>
        <taxon>Naviculales</taxon>
        <taxon>Naviculaceae</taxon>
        <taxon>Seminavis</taxon>
    </lineage>
</organism>
<feature type="compositionally biased region" description="Basic and acidic residues" evidence="1">
    <location>
        <begin position="104"/>
        <end position="115"/>
    </location>
</feature>
<feature type="region of interest" description="Disordered" evidence="1">
    <location>
        <begin position="489"/>
        <end position="519"/>
    </location>
</feature>
<feature type="compositionally biased region" description="Acidic residues" evidence="1">
    <location>
        <begin position="1"/>
        <end position="27"/>
    </location>
</feature>
<evidence type="ECO:0000256" key="1">
    <source>
        <dbReference type="SAM" id="MobiDB-lite"/>
    </source>
</evidence>
<feature type="region of interest" description="Disordered" evidence="1">
    <location>
        <begin position="305"/>
        <end position="324"/>
    </location>
</feature>
<reference evidence="2" key="1">
    <citation type="submission" date="2020-06" db="EMBL/GenBank/DDBJ databases">
        <authorList>
            <consortium name="Plant Systems Biology data submission"/>
        </authorList>
    </citation>
    <scope>NUCLEOTIDE SEQUENCE</scope>
    <source>
        <strain evidence="2">D6</strain>
    </source>
</reference>
<feature type="compositionally biased region" description="Polar residues" evidence="1">
    <location>
        <begin position="492"/>
        <end position="512"/>
    </location>
</feature>
<sequence>MQLSEDDLNEAMPEEDSAGDVPSEDGDDRSPSTTTTNNGSEESVNDATQQDVSNMDFDSGTDMNGSLGNNNQADNDNANLIDSNNSSNNSDAALEAQPEEDNHDDNNEQEQDKKARIFKKKTPEYLAFVELCYQRGWFHSTLPRSSGPRADRDLVAFLAATGFSREQIIRKYREFQRYMVNQEAPTELALLEAIREECNDKDNSKSNVIPVKLKAPPRKPSYKAVARAKSRQEPQENIPISSPKKQQQLPNLPPMDLRDIGYVASSPARAASPFLQQLRKVVSPTPWGADPPPSQLQRYQSWVKPNHQGGADEALPPPPPGLKRLATSEVTNLLQGPLYHQEPDPSMDGGPPRFPHPYAGGLDHPQQQQQESYPSLFSISSLFSGQQGGNNPTFLSSHRPESSFPLDTTAHLGASTPLPFSFPLLPSTAGYHVNHSTTAALEECAIPRSIITKETHLSVTANHHFHHPKNSGGDKMHGGDNTSMADDEMADSSWQHPDSTVTIPPSSHNSTVPPFHYFG</sequence>
<comment type="caution">
    <text evidence="2">The sequence shown here is derived from an EMBL/GenBank/DDBJ whole genome shotgun (WGS) entry which is preliminary data.</text>
</comment>
<proteinExistence type="predicted"/>
<name>A0A9N8DQK5_9STRA</name>
<feature type="region of interest" description="Disordered" evidence="1">
    <location>
        <begin position="337"/>
        <end position="373"/>
    </location>
</feature>
<feature type="compositionally biased region" description="Low complexity" evidence="1">
    <location>
        <begin position="69"/>
        <end position="93"/>
    </location>
</feature>
<feature type="region of interest" description="Disordered" evidence="1">
    <location>
        <begin position="220"/>
        <end position="255"/>
    </location>
</feature>
<evidence type="ECO:0000313" key="2">
    <source>
        <dbReference type="EMBL" id="CAB9506844.1"/>
    </source>
</evidence>
<dbReference type="Proteomes" id="UP001153069">
    <property type="component" value="Unassembled WGS sequence"/>
</dbReference>
<feature type="region of interest" description="Disordered" evidence="1">
    <location>
        <begin position="1"/>
        <end position="116"/>
    </location>
</feature>
<protein>
    <submittedName>
        <fullName evidence="2">Uncharacterized protein</fullName>
    </submittedName>
</protein>
<dbReference type="EMBL" id="CAICTM010000280">
    <property type="protein sequence ID" value="CAB9506844.1"/>
    <property type="molecule type" value="Genomic_DNA"/>
</dbReference>